<dbReference type="Proteomes" id="UP001059120">
    <property type="component" value="Plasmid p_1"/>
</dbReference>
<evidence type="ECO:0000256" key="1">
    <source>
        <dbReference type="SAM" id="Phobius"/>
    </source>
</evidence>
<evidence type="ECO:0000313" key="2">
    <source>
        <dbReference type="EMBL" id="UTT87289.1"/>
    </source>
</evidence>
<geneLocation type="plasmid" evidence="2 3">
    <name>p_1</name>
</geneLocation>
<keyword evidence="1" id="KW-0472">Membrane</keyword>
<accession>A0ABY5GAU3</accession>
<keyword evidence="1" id="KW-1133">Transmembrane helix</keyword>
<reference evidence="2" key="1">
    <citation type="submission" date="2022-01" db="EMBL/GenBank/DDBJ databases">
        <title>Alginate degradation mechanism of Vibrio pelagius WXL662.</title>
        <authorList>
            <person name="He X."/>
        </authorList>
    </citation>
    <scope>NUCLEOTIDE SEQUENCE</scope>
    <source>
        <strain evidence="2">WXL662</strain>
        <plasmid evidence="2">p_1</plasmid>
    </source>
</reference>
<sequence length="158" mass="17719">MQSNHSKDAHNEPQDREAELLDHAFVQLKGLLQDLTALQSHTQQWFLSIFELFSLELHNTVAASRKLIVIKFLFVTLLPMFLISIAVGAGVVGYYLTSNLLVGYGAFIGAFGAILVLLGLGSRYYTQFVGFKYTKEQLGRFYHAINEKTAAENFNEKA</sequence>
<protein>
    <recommendedName>
        <fullName evidence="4">Phage holin family protein</fullName>
    </recommendedName>
</protein>
<proteinExistence type="predicted"/>
<feature type="transmembrane region" description="Helical" evidence="1">
    <location>
        <begin position="72"/>
        <end position="96"/>
    </location>
</feature>
<feature type="transmembrane region" description="Helical" evidence="1">
    <location>
        <begin position="102"/>
        <end position="125"/>
    </location>
</feature>
<evidence type="ECO:0000313" key="3">
    <source>
        <dbReference type="Proteomes" id="UP001059120"/>
    </source>
</evidence>
<keyword evidence="2" id="KW-0614">Plasmid</keyword>
<organism evidence="2 3">
    <name type="scientific">Vibrio pelagius</name>
    <dbReference type="NCBI Taxonomy" id="28169"/>
    <lineage>
        <taxon>Bacteria</taxon>
        <taxon>Pseudomonadati</taxon>
        <taxon>Pseudomonadota</taxon>
        <taxon>Gammaproteobacteria</taxon>
        <taxon>Vibrionales</taxon>
        <taxon>Vibrionaceae</taxon>
        <taxon>Vibrio</taxon>
    </lineage>
</organism>
<dbReference type="RefSeq" id="WP_255232990.1">
    <property type="nucleotide sequence ID" value="NZ_AP025505.1"/>
</dbReference>
<gene>
    <name evidence="2" type="ORF">LZI70_19910</name>
</gene>
<name>A0ABY5GAU3_VIBPE</name>
<keyword evidence="3" id="KW-1185">Reference proteome</keyword>
<evidence type="ECO:0008006" key="4">
    <source>
        <dbReference type="Google" id="ProtNLM"/>
    </source>
</evidence>
<dbReference type="EMBL" id="CP090616">
    <property type="protein sequence ID" value="UTT87289.1"/>
    <property type="molecule type" value="Genomic_DNA"/>
</dbReference>
<keyword evidence="1" id="KW-0812">Transmembrane</keyword>